<feature type="region of interest" description="Disordered" evidence="1">
    <location>
        <begin position="1"/>
        <end position="22"/>
    </location>
</feature>
<dbReference type="EMBL" id="AWFK01000008">
    <property type="protein sequence ID" value="KOA49501.1"/>
    <property type="molecule type" value="Genomic_DNA"/>
</dbReference>
<proteinExistence type="predicted"/>
<evidence type="ECO:0000313" key="3">
    <source>
        <dbReference type="Proteomes" id="UP000037239"/>
    </source>
</evidence>
<comment type="caution">
    <text evidence="2">The sequence shown here is derived from an EMBL/GenBank/DDBJ whole genome shotgun (WGS) entry which is preliminary data.</text>
</comment>
<sequence length="235" mass="25195">MTIARRPKGSPNGTGGQFAPTQTMLAGTPNIQLPDTPPAEPMPVSRIMDYKNLAEQAARTGDMRQAVRYAHRIGAVCPAHGDRLPYGTGTITMFDGHRISTGFCHGGRVVECTQFRPDMTPVASHAKPPRMPVPDVDVQEANLIGLRDRVEQLAAHGDMDEACELAHALGAWTPREHIPDSVLVEGTMVNIFDGRTLQTAVVEHGELVSTGGFRPDSVHANVLAPLRPAVDAADA</sequence>
<gene>
    <name evidence="2" type="ORF">BAAM0483_04975</name>
</gene>
<dbReference type="AlphaFoldDB" id="A0AB34T9E8"/>
<accession>A0AB34T9E8</accession>
<dbReference type="RefSeq" id="WP_052826326.1">
    <property type="nucleotide sequence ID" value="NZ_AWFK01000008.1"/>
</dbReference>
<protein>
    <submittedName>
        <fullName evidence="2">Uncharacterized protein</fullName>
    </submittedName>
</protein>
<dbReference type="Proteomes" id="UP000037239">
    <property type="component" value="Unassembled WGS sequence"/>
</dbReference>
<reference evidence="2 3" key="1">
    <citation type="journal article" date="2015" name="Int J Genomics">
        <title>Comparative Genomics Revealed Genetic Diversity and Species/Strain-Level Differences in Carbohydrate Metabolism of Three Probiotic Bifidobacterial Species.</title>
        <authorList>
            <person name="Odamaki T."/>
            <person name="Horigome A."/>
            <person name="Sugahara H."/>
            <person name="Hashikura N."/>
            <person name="Minami J."/>
            <person name="Xiao J.Z."/>
            <person name="Abe F."/>
        </authorList>
    </citation>
    <scope>NUCLEOTIDE SEQUENCE [LARGE SCALE GENOMIC DNA]</scope>
    <source>
        <strain evidence="2 3">MCC 0483</strain>
    </source>
</reference>
<evidence type="ECO:0000256" key="1">
    <source>
        <dbReference type="SAM" id="MobiDB-lite"/>
    </source>
</evidence>
<evidence type="ECO:0000313" key="2">
    <source>
        <dbReference type="EMBL" id="KOA49501.1"/>
    </source>
</evidence>
<organism evidence="2 3">
    <name type="scientific">Bifidobacterium animalis subsp. animalis MCC 0483</name>
    <dbReference type="NCBI Taxonomy" id="1365955"/>
    <lineage>
        <taxon>Bacteria</taxon>
        <taxon>Bacillati</taxon>
        <taxon>Actinomycetota</taxon>
        <taxon>Actinomycetes</taxon>
        <taxon>Bifidobacteriales</taxon>
        <taxon>Bifidobacteriaceae</taxon>
        <taxon>Bifidobacterium</taxon>
    </lineage>
</organism>
<name>A0AB34T9E8_9BIFI</name>